<evidence type="ECO:0000313" key="2">
    <source>
        <dbReference type="Proteomes" id="UP001610335"/>
    </source>
</evidence>
<protein>
    <recommendedName>
        <fullName evidence="3">Ankyrin repeat-containing domain protein</fullName>
    </recommendedName>
</protein>
<dbReference type="SUPFAM" id="SSF48403">
    <property type="entry name" value="Ankyrin repeat"/>
    <property type="match status" value="1"/>
</dbReference>
<accession>A0ABR4J146</accession>
<sequence length="122" mass="13924">MNEKMNDLNHIRPHPYFITKLQWAVEHERLDLVTLFLDSGADADFTVCTRKGPAFLKAVKRKSHSLVEMLVQRTNRASCTRALALAVEQQDITTATILLKHSVCCDFKESDRPLPLHSINHD</sequence>
<dbReference type="Proteomes" id="UP001610335">
    <property type="component" value="Unassembled WGS sequence"/>
</dbReference>
<dbReference type="InterPro" id="IPR036770">
    <property type="entry name" value="Ankyrin_rpt-contain_sf"/>
</dbReference>
<evidence type="ECO:0008006" key="3">
    <source>
        <dbReference type="Google" id="ProtNLM"/>
    </source>
</evidence>
<reference evidence="1 2" key="1">
    <citation type="submission" date="2024-07" db="EMBL/GenBank/DDBJ databases">
        <title>Section-level genome sequencing and comparative genomics of Aspergillus sections Usti and Cavernicolus.</title>
        <authorList>
            <consortium name="Lawrence Berkeley National Laboratory"/>
            <person name="Nybo J.L."/>
            <person name="Vesth T.C."/>
            <person name="Theobald S."/>
            <person name="Frisvad J.C."/>
            <person name="Larsen T.O."/>
            <person name="Kjaerboelling I."/>
            <person name="Rothschild-Mancinelli K."/>
            <person name="Lyhne E.K."/>
            <person name="Kogle M.E."/>
            <person name="Barry K."/>
            <person name="Clum A."/>
            <person name="Na H."/>
            <person name="Ledsgaard L."/>
            <person name="Lin J."/>
            <person name="Lipzen A."/>
            <person name="Kuo A."/>
            <person name="Riley R."/>
            <person name="Mondo S."/>
            <person name="LaButti K."/>
            <person name="Haridas S."/>
            <person name="Pangalinan J."/>
            <person name="Salamov A.A."/>
            <person name="Simmons B.A."/>
            <person name="Magnuson J.K."/>
            <person name="Chen J."/>
            <person name="Drula E."/>
            <person name="Henrissat B."/>
            <person name="Wiebenga A."/>
            <person name="Lubbers R.J."/>
            <person name="Gomes A.C."/>
            <person name="Makela M.R."/>
            <person name="Stajich J."/>
            <person name="Grigoriev I.V."/>
            <person name="Mortensen U.H."/>
            <person name="De vries R.P."/>
            <person name="Baker S.E."/>
            <person name="Andersen M.R."/>
        </authorList>
    </citation>
    <scope>NUCLEOTIDE SEQUENCE [LARGE SCALE GENOMIC DNA]</scope>
    <source>
        <strain evidence="1 2">CBS 600.67</strain>
    </source>
</reference>
<comment type="caution">
    <text evidence="1">The sequence shown here is derived from an EMBL/GenBank/DDBJ whole genome shotgun (WGS) entry which is preliminary data.</text>
</comment>
<name>A0ABR4J146_9EURO</name>
<keyword evidence="2" id="KW-1185">Reference proteome</keyword>
<gene>
    <name evidence="1" type="ORF">BDW59DRAFT_156565</name>
</gene>
<organism evidence="1 2">
    <name type="scientific">Aspergillus cavernicola</name>
    <dbReference type="NCBI Taxonomy" id="176166"/>
    <lineage>
        <taxon>Eukaryota</taxon>
        <taxon>Fungi</taxon>
        <taxon>Dikarya</taxon>
        <taxon>Ascomycota</taxon>
        <taxon>Pezizomycotina</taxon>
        <taxon>Eurotiomycetes</taxon>
        <taxon>Eurotiomycetidae</taxon>
        <taxon>Eurotiales</taxon>
        <taxon>Aspergillaceae</taxon>
        <taxon>Aspergillus</taxon>
        <taxon>Aspergillus subgen. Nidulantes</taxon>
    </lineage>
</organism>
<dbReference type="Gene3D" id="1.25.40.20">
    <property type="entry name" value="Ankyrin repeat-containing domain"/>
    <property type="match status" value="1"/>
</dbReference>
<proteinExistence type="predicted"/>
<evidence type="ECO:0000313" key="1">
    <source>
        <dbReference type="EMBL" id="KAL2833763.1"/>
    </source>
</evidence>
<dbReference type="EMBL" id="JBFXLS010000003">
    <property type="protein sequence ID" value="KAL2833763.1"/>
    <property type="molecule type" value="Genomic_DNA"/>
</dbReference>
<dbReference type="InterPro" id="IPR002110">
    <property type="entry name" value="Ankyrin_rpt"/>
</dbReference>
<dbReference type="Pfam" id="PF12796">
    <property type="entry name" value="Ank_2"/>
    <property type="match status" value="1"/>
</dbReference>